<comment type="caution">
    <text evidence="1">The sequence shown here is derived from an EMBL/GenBank/DDBJ whole genome shotgun (WGS) entry which is preliminary data.</text>
</comment>
<feature type="non-terminal residue" evidence="1">
    <location>
        <position position="1"/>
    </location>
</feature>
<sequence>ACTEFERQMLNELEITQKYMQRVTCKIKDSRFKTDSFYCQANLLAG</sequence>
<accession>A0A0F9B3C6</accession>
<organism evidence="1">
    <name type="scientific">marine sediment metagenome</name>
    <dbReference type="NCBI Taxonomy" id="412755"/>
    <lineage>
        <taxon>unclassified sequences</taxon>
        <taxon>metagenomes</taxon>
        <taxon>ecological metagenomes</taxon>
    </lineage>
</organism>
<protein>
    <submittedName>
        <fullName evidence="1">Uncharacterized protein</fullName>
    </submittedName>
</protein>
<dbReference type="EMBL" id="LAZR01039667">
    <property type="protein sequence ID" value="KKL16429.1"/>
    <property type="molecule type" value="Genomic_DNA"/>
</dbReference>
<gene>
    <name evidence="1" type="ORF">LCGC14_2495690</name>
</gene>
<proteinExistence type="predicted"/>
<reference evidence="1" key="1">
    <citation type="journal article" date="2015" name="Nature">
        <title>Complex archaea that bridge the gap between prokaryotes and eukaryotes.</title>
        <authorList>
            <person name="Spang A."/>
            <person name="Saw J.H."/>
            <person name="Jorgensen S.L."/>
            <person name="Zaremba-Niedzwiedzka K."/>
            <person name="Martijn J."/>
            <person name="Lind A.E."/>
            <person name="van Eijk R."/>
            <person name="Schleper C."/>
            <person name="Guy L."/>
            <person name="Ettema T.J."/>
        </authorList>
    </citation>
    <scope>NUCLEOTIDE SEQUENCE</scope>
</reference>
<dbReference type="AlphaFoldDB" id="A0A0F9B3C6"/>
<evidence type="ECO:0000313" key="1">
    <source>
        <dbReference type="EMBL" id="KKL16429.1"/>
    </source>
</evidence>
<name>A0A0F9B3C6_9ZZZZ</name>